<dbReference type="RefSeq" id="WP_394836855.1">
    <property type="nucleotide sequence ID" value="NZ_CP089929.1"/>
</dbReference>
<proteinExistence type="inferred from homology"/>
<dbReference type="EC" id="3.1.-.-" evidence="8"/>
<evidence type="ECO:0000259" key="9">
    <source>
        <dbReference type="Pfam" id="PF01850"/>
    </source>
</evidence>
<dbReference type="InterPro" id="IPR050556">
    <property type="entry name" value="Type_II_TA_system_RNase"/>
</dbReference>
<keyword evidence="2 8" id="KW-1277">Toxin-antitoxin system</keyword>
<gene>
    <name evidence="8" type="primary">vapC</name>
    <name evidence="10" type="ORF">LVJ94_08090</name>
</gene>
<comment type="similarity">
    <text evidence="7 8">Belongs to the PINc/VapC protein family.</text>
</comment>
<keyword evidence="4 8" id="KW-0479">Metal-binding</keyword>
<name>A0ABZ2L8C7_9BACT</name>
<evidence type="ECO:0000256" key="3">
    <source>
        <dbReference type="ARBA" id="ARBA00022722"/>
    </source>
</evidence>
<dbReference type="HAMAP" id="MF_00265">
    <property type="entry name" value="VapC_Nob1"/>
    <property type="match status" value="1"/>
</dbReference>
<keyword evidence="5 8" id="KW-0378">Hydrolase</keyword>
<evidence type="ECO:0000313" key="10">
    <source>
        <dbReference type="EMBL" id="WXB07194.1"/>
    </source>
</evidence>
<feature type="binding site" evidence="8">
    <location>
        <position position="6"/>
    </location>
    <ligand>
        <name>Mg(2+)</name>
        <dbReference type="ChEBI" id="CHEBI:18420"/>
    </ligand>
</feature>
<dbReference type="PANTHER" id="PTHR33653:SF1">
    <property type="entry name" value="RIBONUCLEASE VAPC2"/>
    <property type="match status" value="1"/>
</dbReference>
<dbReference type="EMBL" id="CP089983">
    <property type="protein sequence ID" value="WXB07194.1"/>
    <property type="molecule type" value="Genomic_DNA"/>
</dbReference>
<dbReference type="InterPro" id="IPR029060">
    <property type="entry name" value="PIN-like_dom_sf"/>
</dbReference>
<comment type="function">
    <text evidence="8">Toxic component of a toxin-antitoxin (TA) system. An RNase.</text>
</comment>
<evidence type="ECO:0000256" key="7">
    <source>
        <dbReference type="ARBA" id="ARBA00038093"/>
    </source>
</evidence>
<feature type="binding site" evidence="8">
    <location>
        <position position="100"/>
    </location>
    <ligand>
        <name>Mg(2+)</name>
        <dbReference type="ChEBI" id="CHEBI:18420"/>
    </ligand>
</feature>
<evidence type="ECO:0000256" key="1">
    <source>
        <dbReference type="ARBA" id="ARBA00001946"/>
    </source>
</evidence>
<evidence type="ECO:0000256" key="8">
    <source>
        <dbReference type="HAMAP-Rule" id="MF_00265"/>
    </source>
</evidence>
<dbReference type="InterPro" id="IPR002716">
    <property type="entry name" value="PIN_dom"/>
</dbReference>
<dbReference type="InterPro" id="IPR022907">
    <property type="entry name" value="VapC_family"/>
</dbReference>
<evidence type="ECO:0000313" key="11">
    <source>
        <dbReference type="Proteomes" id="UP001374803"/>
    </source>
</evidence>
<keyword evidence="8" id="KW-0800">Toxin</keyword>
<accession>A0ABZ2L8C7</accession>
<protein>
    <recommendedName>
        <fullName evidence="8">Ribonuclease VapC</fullName>
        <shortName evidence="8">RNase VapC</shortName>
        <ecNumber evidence="8">3.1.-.-</ecNumber>
    </recommendedName>
    <alternativeName>
        <fullName evidence="8">Toxin VapC</fullName>
    </alternativeName>
</protein>
<feature type="domain" description="PIN" evidence="9">
    <location>
        <begin position="3"/>
        <end position="122"/>
    </location>
</feature>
<evidence type="ECO:0000256" key="2">
    <source>
        <dbReference type="ARBA" id="ARBA00022649"/>
    </source>
</evidence>
<evidence type="ECO:0000256" key="5">
    <source>
        <dbReference type="ARBA" id="ARBA00022801"/>
    </source>
</evidence>
<evidence type="ECO:0000256" key="6">
    <source>
        <dbReference type="ARBA" id="ARBA00022842"/>
    </source>
</evidence>
<reference evidence="10" key="1">
    <citation type="submission" date="2021-12" db="EMBL/GenBank/DDBJ databases">
        <title>Discovery of the Pendulisporaceae a myxobacterial family with distinct sporulation behavior and unique specialized metabolism.</title>
        <authorList>
            <person name="Garcia R."/>
            <person name="Popoff A."/>
            <person name="Bader C.D."/>
            <person name="Loehr J."/>
            <person name="Walesch S."/>
            <person name="Walt C."/>
            <person name="Boldt J."/>
            <person name="Bunk B."/>
            <person name="Haeckl F.J.F.P.J."/>
            <person name="Gunesch A.P."/>
            <person name="Birkelbach J."/>
            <person name="Nuebel U."/>
            <person name="Pietschmann T."/>
            <person name="Bach T."/>
            <person name="Mueller R."/>
        </authorList>
    </citation>
    <scope>NUCLEOTIDE SEQUENCE</scope>
    <source>
        <strain evidence="10">MSr11367</strain>
    </source>
</reference>
<dbReference type="Gene3D" id="3.40.50.1010">
    <property type="entry name" value="5'-nuclease"/>
    <property type="match status" value="1"/>
</dbReference>
<sequence>MSYLVDTKVISELVRPAPNPHVLQWFEGQREVALSAISVEELSYGIARAPPVTRRRLVTWFEALLALPAEIVPVDATIARASGDLRAHREGRGLHVAQADMLIAATALITGRTLVTRNTRDFEGCGVALLDPFT</sequence>
<keyword evidence="6 8" id="KW-0460">Magnesium</keyword>
<dbReference type="PANTHER" id="PTHR33653">
    <property type="entry name" value="RIBONUCLEASE VAPC2"/>
    <property type="match status" value="1"/>
</dbReference>
<dbReference type="Proteomes" id="UP001374803">
    <property type="component" value="Chromosome"/>
</dbReference>
<evidence type="ECO:0000256" key="4">
    <source>
        <dbReference type="ARBA" id="ARBA00022723"/>
    </source>
</evidence>
<organism evidence="10 11">
    <name type="scientific">Pendulispora rubella</name>
    <dbReference type="NCBI Taxonomy" id="2741070"/>
    <lineage>
        <taxon>Bacteria</taxon>
        <taxon>Pseudomonadati</taxon>
        <taxon>Myxococcota</taxon>
        <taxon>Myxococcia</taxon>
        <taxon>Myxococcales</taxon>
        <taxon>Sorangiineae</taxon>
        <taxon>Pendulisporaceae</taxon>
        <taxon>Pendulispora</taxon>
    </lineage>
</organism>
<keyword evidence="3 8" id="KW-0540">Nuclease</keyword>
<keyword evidence="11" id="KW-1185">Reference proteome</keyword>
<dbReference type="SUPFAM" id="SSF88723">
    <property type="entry name" value="PIN domain-like"/>
    <property type="match status" value="1"/>
</dbReference>
<dbReference type="Pfam" id="PF01850">
    <property type="entry name" value="PIN"/>
    <property type="match status" value="1"/>
</dbReference>
<comment type="cofactor">
    <cofactor evidence="1 8">
        <name>Mg(2+)</name>
        <dbReference type="ChEBI" id="CHEBI:18420"/>
    </cofactor>
</comment>